<dbReference type="AlphaFoldDB" id="A0A154M5J3"/>
<proteinExistence type="predicted"/>
<evidence type="ECO:0000313" key="3">
    <source>
        <dbReference type="EMBL" id="KZB79680.1"/>
    </source>
</evidence>
<evidence type="ECO:0000313" key="5">
    <source>
        <dbReference type="Proteomes" id="UP000076321"/>
    </source>
</evidence>
<dbReference type="RefSeq" id="WP_061988241.1">
    <property type="nucleotide sequence ID" value="NZ_FOPQ01000012.1"/>
</dbReference>
<reference evidence="4 6" key="2">
    <citation type="submission" date="2016-11" db="EMBL/GenBank/DDBJ databases">
        <title>Genome sequencing of Amycolatopsis regifaucium.</title>
        <authorList>
            <person name="Mayilraj S."/>
            <person name="Kaur N."/>
        </authorList>
    </citation>
    <scope>NUCLEOTIDE SEQUENCE [LARGE SCALE GENOMIC DNA]</scope>
    <source>
        <strain evidence="4 6">GY080</strain>
    </source>
</reference>
<dbReference type="InterPro" id="IPR000639">
    <property type="entry name" value="Epox_hydrolase-like"/>
</dbReference>
<keyword evidence="6" id="KW-1185">Reference proteome</keyword>
<organism evidence="3 5">
    <name type="scientific">Amycolatopsis regifaucium</name>
    <dbReference type="NCBI Taxonomy" id="546365"/>
    <lineage>
        <taxon>Bacteria</taxon>
        <taxon>Bacillati</taxon>
        <taxon>Actinomycetota</taxon>
        <taxon>Actinomycetes</taxon>
        <taxon>Pseudonocardiales</taxon>
        <taxon>Pseudonocardiaceae</taxon>
        <taxon>Amycolatopsis</taxon>
    </lineage>
</organism>
<sequence length="271" mass="29313">MRIPTASGTFDAVAAGPRRGRKVLLLHGFPEFGIEWDHQLRALAAAGYRAVAPDQRGYSPGVRPVGIENYQLDHAVRDVRAMADALGWHGFDLVGHDWGAAVAWIAAAKYARRVRSLTAVSVPHPAAFAEALRSDPAQQEASKYMEFFRQPTPIPEDSILASGPPKLPGVAPEKSAEYFRRLSQPGALTAALNWYRANDFTGYEQRVAVPTLFIASTNDSMVAPSGVAATRNWVTGPYRLEKLAGVGHNVPEEAAETTTALLLTHLDSVCS</sequence>
<keyword evidence="1 4" id="KW-0378">Hydrolase</keyword>
<name>A0A154M5J3_9PSEU</name>
<dbReference type="PANTHER" id="PTHR43329">
    <property type="entry name" value="EPOXIDE HYDROLASE"/>
    <property type="match status" value="1"/>
</dbReference>
<dbReference type="Proteomes" id="UP000186883">
    <property type="component" value="Unassembled WGS sequence"/>
</dbReference>
<evidence type="ECO:0000256" key="1">
    <source>
        <dbReference type="ARBA" id="ARBA00022801"/>
    </source>
</evidence>
<dbReference type="InterPro" id="IPR000073">
    <property type="entry name" value="AB_hydrolase_1"/>
</dbReference>
<dbReference type="EMBL" id="LQCI01000051">
    <property type="protein sequence ID" value="KZB79680.1"/>
    <property type="molecule type" value="Genomic_DNA"/>
</dbReference>
<dbReference type="EMBL" id="LOBU02000006">
    <property type="protein sequence ID" value="OKA10004.1"/>
    <property type="molecule type" value="Genomic_DNA"/>
</dbReference>
<dbReference type="PRINTS" id="PR00412">
    <property type="entry name" value="EPOXHYDRLASE"/>
</dbReference>
<dbReference type="Pfam" id="PF00561">
    <property type="entry name" value="Abhydrolase_1"/>
    <property type="match status" value="1"/>
</dbReference>
<gene>
    <name evidence="4" type="ORF">ATP06_0206575</name>
    <name evidence="3" type="ORF">AVL48_14840</name>
</gene>
<comment type="caution">
    <text evidence="3">The sequence shown here is derived from an EMBL/GenBank/DDBJ whole genome shotgun (WGS) entry which is preliminary data.</text>
</comment>
<protein>
    <submittedName>
        <fullName evidence="4">Alpha/beta hydrolase</fullName>
    </submittedName>
    <submittedName>
        <fullName evidence="3">Haloalkane dehalogenase</fullName>
    </submittedName>
</protein>
<accession>A0A154M5J3</accession>
<dbReference type="GO" id="GO:0016787">
    <property type="term" value="F:hydrolase activity"/>
    <property type="evidence" value="ECO:0007669"/>
    <property type="project" value="UniProtKB-KW"/>
</dbReference>
<dbReference type="Gene3D" id="3.40.50.1820">
    <property type="entry name" value="alpha/beta hydrolase"/>
    <property type="match status" value="1"/>
</dbReference>
<evidence type="ECO:0000259" key="2">
    <source>
        <dbReference type="Pfam" id="PF00561"/>
    </source>
</evidence>
<reference evidence="3 5" key="1">
    <citation type="submission" date="2015-12" db="EMBL/GenBank/DDBJ databases">
        <title>Amycolatopsis regifaucium genome sequencing and assembly.</title>
        <authorList>
            <person name="Mayilraj S."/>
        </authorList>
    </citation>
    <scope>NUCLEOTIDE SEQUENCE [LARGE SCALE GENOMIC DNA]</scope>
    <source>
        <strain evidence="3 5">GY080</strain>
    </source>
</reference>
<dbReference type="InterPro" id="IPR029058">
    <property type="entry name" value="AB_hydrolase_fold"/>
</dbReference>
<dbReference type="SUPFAM" id="SSF53474">
    <property type="entry name" value="alpha/beta-Hydrolases"/>
    <property type="match status" value="1"/>
</dbReference>
<dbReference type="Proteomes" id="UP000076321">
    <property type="component" value="Unassembled WGS sequence"/>
</dbReference>
<feature type="domain" description="AB hydrolase-1" evidence="2">
    <location>
        <begin position="23"/>
        <end position="254"/>
    </location>
</feature>
<evidence type="ECO:0000313" key="4">
    <source>
        <dbReference type="EMBL" id="OKA10004.1"/>
    </source>
</evidence>
<evidence type="ECO:0000313" key="6">
    <source>
        <dbReference type="Proteomes" id="UP000186883"/>
    </source>
</evidence>